<evidence type="ECO:0000313" key="4">
    <source>
        <dbReference type="EMBL" id="CAI5756489.1"/>
    </source>
</evidence>
<feature type="region of interest" description="Disordered" evidence="1">
    <location>
        <begin position="321"/>
        <end position="344"/>
    </location>
</feature>
<dbReference type="AlphaFoldDB" id="A0A9W4TTV6"/>
<protein>
    <recommendedName>
        <fullName evidence="6">SWR1-complex protein 3</fullName>
    </recommendedName>
</protein>
<proteinExistence type="predicted"/>
<dbReference type="Proteomes" id="UP001152885">
    <property type="component" value="Unassembled WGS sequence"/>
</dbReference>
<feature type="compositionally biased region" description="Basic and acidic residues" evidence="1">
    <location>
        <begin position="491"/>
        <end position="520"/>
    </location>
</feature>
<name>A0A9W4TTV6_9ASCO</name>
<feature type="region of interest" description="Disordered" evidence="1">
    <location>
        <begin position="156"/>
        <end position="247"/>
    </location>
</feature>
<accession>A0A9W4TTV6</accession>
<feature type="region of interest" description="Disordered" evidence="1">
    <location>
        <begin position="627"/>
        <end position="671"/>
    </location>
</feature>
<feature type="region of interest" description="Disordered" evidence="1">
    <location>
        <begin position="435"/>
        <end position="550"/>
    </location>
</feature>
<feature type="compositionally biased region" description="Basic residues" evidence="1">
    <location>
        <begin position="521"/>
        <end position="533"/>
    </location>
</feature>
<dbReference type="PANTHER" id="PTHR28108">
    <property type="entry name" value="SWR1-COMPLEX PROTEIN 3"/>
    <property type="match status" value="1"/>
</dbReference>
<sequence length="671" mass="78825">MPPRIRRRITSSKKEEIEKEQELLSKSIVRPFDVLNNLPVSYSLPNIEVLKQPLTVKDSGVLYRSLLKSRTTYLTSCPMFQLYWVKQSSYIRKLMDEGKPIPKHLKRDDTLSERKTVLGNEVNARDIMVKLLDCGLSIGPHSFDVRIFIAKDSRSDTKEDKIQKKKEKEEKKRQRQEEKAIMEEERKQRKIEKEKEKFEKEKEKIKIQEQKRREEERRQSDPKKKTTKKQGEKKQTKNCKKSSNMQTDENQIMINNLNYIASLKSSLNELMKVVAHGEADSQQILEFQQYIKLAKDLGPPPHKDEEIVVYLENMNNPTPIKIEIPPPLSKEKKPPKEKKVKPPKEIIPRDKKLTAFQELYSHDATLLFEFVENSNTRFQIPKNSICEVLEPSTMINADDGDVSDNKDILISFLWIHNQEEVNEYERKLEEYNEIKEEEKRKEEEKIKEEEEKKANEEKEKNEEEKPNENDKIEEDKPEESENKEEEDPDAVEVKHEEEQSTDVRSEEQEPIENKEEEPKRRFGRGRKKKRGPPPRKPATPKEIQPPTEPEIRFTSVSFSLHGIPTKLLPIFLNSVKPLEEVQSYMKHILEVGVRAPSFYLWYQVDGKLDESLAEDIRSELVSEEKRMTGIPTIQEPSEKKVYPKKKKVTTEEVENKKNKKIKIETPPPIVN</sequence>
<dbReference type="Pfam" id="PF24707">
    <property type="entry name" value="Swc3"/>
    <property type="match status" value="1"/>
</dbReference>
<reference evidence="4" key="1">
    <citation type="submission" date="2022-12" db="EMBL/GenBank/DDBJ databases">
        <authorList>
            <person name="Brejova B."/>
        </authorList>
    </citation>
    <scope>NUCLEOTIDE SEQUENCE</scope>
</reference>
<dbReference type="EMBL" id="CANTUO010000001">
    <property type="protein sequence ID" value="CAI5756489.1"/>
    <property type="molecule type" value="Genomic_DNA"/>
</dbReference>
<feature type="domain" description="SWR1-complex protein 3" evidence="2">
    <location>
        <begin position="30"/>
        <end position="153"/>
    </location>
</feature>
<dbReference type="Pfam" id="PF26242">
    <property type="entry name" value="Swc3_C"/>
    <property type="match status" value="2"/>
</dbReference>
<dbReference type="InterPro" id="IPR057558">
    <property type="entry name" value="Swc3_dom"/>
</dbReference>
<dbReference type="InterPro" id="IPR058986">
    <property type="entry name" value="Swc3_C"/>
</dbReference>
<evidence type="ECO:0000313" key="5">
    <source>
        <dbReference type="Proteomes" id="UP001152885"/>
    </source>
</evidence>
<comment type="caution">
    <text evidence="4">The sequence shown here is derived from an EMBL/GenBank/DDBJ whole genome shotgun (WGS) entry which is preliminary data.</text>
</comment>
<feature type="domain" description="Swc3 C-terminal" evidence="3">
    <location>
        <begin position="535"/>
        <end position="622"/>
    </location>
</feature>
<gene>
    <name evidence="4" type="ORF">CANVERA_P1006</name>
</gene>
<feature type="domain" description="Swc3 C-terminal" evidence="3">
    <location>
        <begin position="350"/>
        <end position="459"/>
    </location>
</feature>
<dbReference type="PANTHER" id="PTHR28108:SF1">
    <property type="entry name" value="SWR1-COMPLEX PROTEIN 3"/>
    <property type="match status" value="1"/>
</dbReference>
<evidence type="ECO:0000259" key="2">
    <source>
        <dbReference type="Pfam" id="PF24707"/>
    </source>
</evidence>
<organism evidence="4 5">
    <name type="scientific">Candida verbasci</name>
    <dbReference type="NCBI Taxonomy" id="1227364"/>
    <lineage>
        <taxon>Eukaryota</taxon>
        <taxon>Fungi</taxon>
        <taxon>Dikarya</taxon>
        <taxon>Ascomycota</taxon>
        <taxon>Saccharomycotina</taxon>
        <taxon>Pichiomycetes</taxon>
        <taxon>Debaryomycetaceae</taxon>
        <taxon>Candida/Lodderomyces clade</taxon>
        <taxon>Candida</taxon>
    </lineage>
</organism>
<dbReference type="GO" id="GO:0140849">
    <property type="term" value="F:ATP-dependent H2AZ histone chaperone activity"/>
    <property type="evidence" value="ECO:0007669"/>
    <property type="project" value="InterPro"/>
</dbReference>
<evidence type="ECO:0000259" key="3">
    <source>
        <dbReference type="Pfam" id="PF26242"/>
    </source>
</evidence>
<feature type="compositionally biased region" description="Acidic residues" evidence="1">
    <location>
        <begin position="475"/>
        <end position="490"/>
    </location>
</feature>
<evidence type="ECO:0008006" key="6">
    <source>
        <dbReference type="Google" id="ProtNLM"/>
    </source>
</evidence>
<keyword evidence="5" id="KW-1185">Reference proteome</keyword>
<evidence type="ECO:0000256" key="1">
    <source>
        <dbReference type="SAM" id="MobiDB-lite"/>
    </source>
</evidence>
<dbReference type="OrthoDB" id="4097064at2759"/>
<feature type="compositionally biased region" description="Basic and acidic residues" evidence="1">
    <location>
        <begin position="156"/>
        <end position="235"/>
    </location>
</feature>
<dbReference type="InterPro" id="IPR037651">
    <property type="entry name" value="Swc3"/>
</dbReference>
<dbReference type="GO" id="GO:0000812">
    <property type="term" value="C:Swr1 complex"/>
    <property type="evidence" value="ECO:0007669"/>
    <property type="project" value="InterPro"/>
</dbReference>
<feature type="compositionally biased region" description="Basic and acidic residues" evidence="1">
    <location>
        <begin position="435"/>
        <end position="474"/>
    </location>
</feature>